<sequence length="155" mass="18373">MNDLLIARFIHVLSIVIWIGGVCMVTTVLLPTIKRYFPVNNRLEMFHKIESRFAMQARIVVLLAGLSGFYMVWRMGMWNRFEYPNFWWMHAMVLVWLIFMAMLFILEPFILDKKLKVMSVQQPEKTYIKVQRLHWILLILSIITIIGAVIGSHNF</sequence>
<feature type="transmembrane region" description="Helical" evidence="1">
    <location>
        <begin position="85"/>
        <end position="111"/>
    </location>
</feature>
<feature type="transmembrane region" description="Helical" evidence="1">
    <location>
        <begin position="132"/>
        <end position="151"/>
    </location>
</feature>
<evidence type="ECO:0000313" key="3">
    <source>
        <dbReference type="Proteomes" id="UP001431634"/>
    </source>
</evidence>
<dbReference type="RefSeq" id="WP_281447613.1">
    <property type="nucleotide sequence ID" value="NZ_JASBAO010000001.1"/>
</dbReference>
<feature type="transmembrane region" description="Helical" evidence="1">
    <location>
        <begin position="53"/>
        <end position="73"/>
    </location>
</feature>
<keyword evidence="1" id="KW-0812">Transmembrane</keyword>
<evidence type="ECO:0000313" key="2">
    <source>
        <dbReference type="EMBL" id="MDI2090475.1"/>
    </source>
</evidence>
<gene>
    <name evidence="2" type="ORF">QJV27_03625</name>
</gene>
<dbReference type="Proteomes" id="UP001431634">
    <property type="component" value="Unassembled WGS sequence"/>
</dbReference>
<proteinExistence type="predicted"/>
<name>A0ABT6Q0H0_9PROT</name>
<organism evidence="2 3">
    <name type="scientific">Commensalibacter oyaizuii</name>
    <dbReference type="NCBI Taxonomy" id="3043873"/>
    <lineage>
        <taxon>Bacteria</taxon>
        <taxon>Pseudomonadati</taxon>
        <taxon>Pseudomonadota</taxon>
        <taxon>Alphaproteobacteria</taxon>
        <taxon>Acetobacterales</taxon>
        <taxon>Acetobacteraceae</taxon>
    </lineage>
</organism>
<keyword evidence="1" id="KW-1133">Transmembrane helix</keyword>
<accession>A0ABT6Q0H0</accession>
<reference evidence="2" key="1">
    <citation type="submission" date="2023-05" db="EMBL/GenBank/DDBJ databases">
        <title>Whole genome sequence of Commensalibacter sp.</title>
        <authorList>
            <person name="Charoenyingcharoen P."/>
            <person name="Yukphan P."/>
        </authorList>
    </citation>
    <scope>NUCLEOTIDE SEQUENCE</scope>
    <source>
        <strain evidence="2">TBRC 16381</strain>
    </source>
</reference>
<keyword evidence="1" id="KW-0472">Membrane</keyword>
<feature type="transmembrane region" description="Helical" evidence="1">
    <location>
        <begin position="6"/>
        <end position="32"/>
    </location>
</feature>
<dbReference type="EMBL" id="JASBAO010000001">
    <property type="protein sequence ID" value="MDI2090475.1"/>
    <property type="molecule type" value="Genomic_DNA"/>
</dbReference>
<protein>
    <recommendedName>
        <fullName evidence="4">Copper resistance protein D domain-containing protein</fullName>
    </recommendedName>
</protein>
<evidence type="ECO:0000256" key="1">
    <source>
        <dbReference type="SAM" id="Phobius"/>
    </source>
</evidence>
<keyword evidence="3" id="KW-1185">Reference proteome</keyword>
<evidence type="ECO:0008006" key="4">
    <source>
        <dbReference type="Google" id="ProtNLM"/>
    </source>
</evidence>
<comment type="caution">
    <text evidence="2">The sequence shown here is derived from an EMBL/GenBank/DDBJ whole genome shotgun (WGS) entry which is preliminary data.</text>
</comment>